<accession>A0A9W4HWG2</accession>
<gene>
    <name evidence="2" type="ORF">PNAL_LOCUS6016</name>
</gene>
<reference evidence="2" key="1">
    <citation type="submission" date="2021-07" db="EMBL/GenBank/DDBJ databases">
        <authorList>
            <person name="Branca A.L. A."/>
        </authorList>
    </citation>
    <scope>NUCLEOTIDE SEQUENCE</scope>
</reference>
<comment type="caution">
    <text evidence="2">The sequence shown here is derived from an EMBL/GenBank/DDBJ whole genome shotgun (WGS) entry which is preliminary data.</text>
</comment>
<dbReference type="AlphaFoldDB" id="A0A9W4HWG2"/>
<name>A0A9W4HWG2_PENNA</name>
<dbReference type="Gene3D" id="2.20.70.150">
    <property type="match status" value="1"/>
</dbReference>
<dbReference type="PANTHER" id="PTHR36156">
    <property type="entry name" value="SLR2101 PROTEIN"/>
    <property type="match status" value="1"/>
</dbReference>
<dbReference type="InterPro" id="IPR047142">
    <property type="entry name" value="OryJ/VirC-like"/>
</dbReference>
<feature type="region of interest" description="Disordered" evidence="1">
    <location>
        <begin position="226"/>
        <end position="246"/>
    </location>
</feature>
<dbReference type="InterPro" id="IPR014710">
    <property type="entry name" value="RmlC-like_jellyroll"/>
</dbReference>
<proteinExistence type="predicted"/>
<evidence type="ECO:0000256" key="1">
    <source>
        <dbReference type="SAM" id="MobiDB-lite"/>
    </source>
</evidence>
<dbReference type="CDD" id="cd02231">
    <property type="entry name" value="cupin_BLL6423-like"/>
    <property type="match status" value="1"/>
</dbReference>
<dbReference type="OrthoDB" id="5840532at2759"/>
<evidence type="ECO:0000313" key="3">
    <source>
        <dbReference type="Proteomes" id="UP001153461"/>
    </source>
</evidence>
<dbReference type="PANTHER" id="PTHR36156:SF2">
    <property type="entry name" value="CUPIN TYPE-2 DOMAIN-CONTAINING PROTEIN"/>
    <property type="match status" value="1"/>
</dbReference>
<dbReference type="Proteomes" id="UP001153461">
    <property type="component" value="Unassembled WGS sequence"/>
</dbReference>
<dbReference type="SUPFAM" id="SSF51182">
    <property type="entry name" value="RmlC-like cupins"/>
    <property type="match status" value="1"/>
</dbReference>
<evidence type="ECO:0000313" key="2">
    <source>
        <dbReference type="EMBL" id="CAG8148051.1"/>
    </source>
</evidence>
<dbReference type="EMBL" id="CAJVNV010000299">
    <property type="protein sequence ID" value="CAG8148051.1"/>
    <property type="molecule type" value="Genomic_DNA"/>
</dbReference>
<dbReference type="InterPro" id="IPR011051">
    <property type="entry name" value="RmlC_Cupin_sf"/>
</dbReference>
<sequence>MNDCRHIRSLVISLINQLFLRSTRYINKKPSFLFRSIIIFASLFEDCLNPLVHYPNQRLIFLAMDAPIRRVIAGHDAQGKAYFASDEILTPYDPTTAPAFSTPGPDSGFGVIQIHRSRGFPVDNMRQLSDPHKTLVPLADTKGPSCRILDLPPADAGWFHRTLSLDYAVVLSGTIGFITDGGEEKILNQHDVIVCRGANHEWVNRGKDVARVFVVVVPSKEIVTEDGKRLEKTPAGDIYDPKEEED</sequence>
<protein>
    <submittedName>
        <fullName evidence="2">Uncharacterized protein</fullName>
    </submittedName>
</protein>
<organism evidence="2 3">
    <name type="scientific">Penicillium nalgiovense</name>
    <dbReference type="NCBI Taxonomy" id="60175"/>
    <lineage>
        <taxon>Eukaryota</taxon>
        <taxon>Fungi</taxon>
        <taxon>Dikarya</taxon>
        <taxon>Ascomycota</taxon>
        <taxon>Pezizomycotina</taxon>
        <taxon>Eurotiomycetes</taxon>
        <taxon>Eurotiomycetidae</taxon>
        <taxon>Eurotiales</taxon>
        <taxon>Aspergillaceae</taxon>
        <taxon>Penicillium</taxon>
    </lineage>
</organism>
<dbReference type="Gene3D" id="2.60.120.10">
    <property type="entry name" value="Jelly Rolls"/>
    <property type="match status" value="1"/>
</dbReference>